<organism evidence="2 3">
    <name type="scientific">Chara braunii</name>
    <name type="common">Braun's stonewort</name>
    <dbReference type="NCBI Taxonomy" id="69332"/>
    <lineage>
        <taxon>Eukaryota</taxon>
        <taxon>Viridiplantae</taxon>
        <taxon>Streptophyta</taxon>
        <taxon>Charophyceae</taxon>
        <taxon>Charales</taxon>
        <taxon>Characeae</taxon>
        <taxon>Chara</taxon>
    </lineage>
</organism>
<keyword evidence="3" id="KW-1185">Reference proteome</keyword>
<protein>
    <submittedName>
        <fullName evidence="2">Uncharacterized protein</fullName>
    </submittedName>
</protein>
<evidence type="ECO:0000313" key="2">
    <source>
        <dbReference type="EMBL" id="GBG71945.1"/>
    </source>
</evidence>
<reference evidence="2 3" key="1">
    <citation type="journal article" date="2018" name="Cell">
        <title>The Chara Genome: Secondary Complexity and Implications for Plant Terrestrialization.</title>
        <authorList>
            <person name="Nishiyama T."/>
            <person name="Sakayama H."/>
            <person name="Vries J.D."/>
            <person name="Buschmann H."/>
            <person name="Saint-Marcoux D."/>
            <person name="Ullrich K.K."/>
            <person name="Haas F.B."/>
            <person name="Vanderstraeten L."/>
            <person name="Becker D."/>
            <person name="Lang D."/>
            <person name="Vosolsobe S."/>
            <person name="Rombauts S."/>
            <person name="Wilhelmsson P.K.I."/>
            <person name="Janitza P."/>
            <person name="Kern R."/>
            <person name="Heyl A."/>
            <person name="Rumpler F."/>
            <person name="Villalobos L.I.A.C."/>
            <person name="Clay J.M."/>
            <person name="Skokan R."/>
            <person name="Toyoda A."/>
            <person name="Suzuki Y."/>
            <person name="Kagoshima H."/>
            <person name="Schijlen E."/>
            <person name="Tajeshwar N."/>
            <person name="Catarino B."/>
            <person name="Hetherington A.J."/>
            <person name="Saltykova A."/>
            <person name="Bonnot C."/>
            <person name="Breuninger H."/>
            <person name="Symeonidi A."/>
            <person name="Radhakrishnan G.V."/>
            <person name="Van Nieuwerburgh F."/>
            <person name="Deforce D."/>
            <person name="Chang C."/>
            <person name="Karol K.G."/>
            <person name="Hedrich R."/>
            <person name="Ulvskov P."/>
            <person name="Glockner G."/>
            <person name="Delwiche C.F."/>
            <person name="Petrasek J."/>
            <person name="Van de Peer Y."/>
            <person name="Friml J."/>
            <person name="Beilby M."/>
            <person name="Dolan L."/>
            <person name="Kohara Y."/>
            <person name="Sugano S."/>
            <person name="Fujiyama A."/>
            <person name="Delaux P.-M."/>
            <person name="Quint M."/>
            <person name="TheiBen G."/>
            <person name="Hagemann M."/>
            <person name="Harholt J."/>
            <person name="Dunand C."/>
            <person name="Zachgo S."/>
            <person name="Langdale J."/>
            <person name="Maumus F."/>
            <person name="Straeten D.V.D."/>
            <person name="Gould S.B."/>
            <person name="Rensing S.A."/>
        </authorList>
    </citation>
    <scope>NUCLEOTIDE SEQUENCE [LARGE SCALE GENOMIC DNA]</scope>
    <source>
        <strain evidence="2 3">S276</strain>
    </source>
</reference>
<feature type="compositionally biased region" description="Polar residues" evidence="1">
    <location>
        <begin position="26"/>
        <end position="46"/>
    </location>
</feature>
<dbReference type="Proteomes" id="UP000265515">
    <property type="component" value="Unassembled WGS sequence"/>
</dbReference>
<proteinExistence type="predicted"/>
<evidence type="ECO:0000256" key="1">
    <source>
        <dbReference type="SAM" id="MobiDB-lite"/>
    </source>
</evidence>
<dbReference type="Gramene" id="GBG71945">
    <property type="protein sequence ID" value="GBG71945"/>
    <property type="gene ID" value="CBR_g10882"/>
</dbReference>
<feature type="region of interest" description="Disordered" evidence="1">
    <location>
        <begin position="113"/>
        <end position="133"/>
    </location>
</feature>
<evidence type="ECO:0000313" key="3">
    <source>
        <dbReference type="Proteomes" id="UP000265515"/>
    </source>
</evidence>
<feature type="compositionally biased region" description="Basic and acidic residues" evidence="1">
    <location>
        <begin position="47"/>
        <end position="59"/>
    </location>
</feature>
<name>A0A388KPH8_CHABU</name>
<accession>A0A388KPH8</accession>
<feature type="region of interest" description="Disordered" evidence="1">
    <location>
        <begin position="1"/>
        <end position="100"/>
    </location>
</feature>
<dbReference type="AlphaFoldDB" id="A0A388KPH8"/>
<comment type="caution">
    <text evidence="2">The sequence shown here is derived from an EMBL/GenBank/DDBJ whole genome shotgun (WGS) entry which is preliminary data.</text>
</comment>
<feature type="compositionally biased region" description="Polar residues" evidence="1">
    <location>
        <begin position="66"/>
        <end position="79"/>
    </location>
</feature>
<gene>
    <name evidence="2" type="ORF">CBR_g10882</name>
</gene>
<sequence length="133" mass="14726">MRPAFGYHEKRGNSSTSQEARELANLTASVGTCQPHSKRGNLSTSQEAREAREEREVCQRYKGRGKSSTPTGSAGSAKTGSCHHARQRVEEESTSARSGWKWEAVKIDETRKRGKLRNWRSAGVSKGSEHPRA</sequence>
<dbReference type="EMBL" id="BFEA01000156">
    <property type="protein sequence ID" value="GBG71945.1"/>
    <property type="molecule type" value="Genomic_DNA"/>
</dbReference>